<comment type="caution">
    <text evidence="12">The sequence shown here is derived from an EMBL/GenBank/DDBJ whole genome shotgun (WGS) entry which is preliminary data.</text>
</comment>
<evidence type="ECO:0000256" key="8">
    <source>
        <dbReference type="ARBA" id="ARBA00023014"/>
    </source>
</evidence>
<dbReference type="Proteomes" id="UP000764045">
    <property type="component" value="Unassembled WGS sequence"/>
</dbReference>
<dbReference type="Pfam" id="PF04055">
    <property type="entry name" value="Radical_SAM"/>
    <property type="match status" value="1"/>
</dbReference>
<dbReference type="EMBL" id="JACJJL010000016">
    <property type="protein sequence ID" value="MBM6662128.1"/>
    <property type="molecule type" value="Genomic_DNA"/>
</dbReference>
<dbReference type="GO" id="GO:0051539">
    <property type="term" value="F:4 iron, 4 sulfur cluster binding"/>
    <property type="evidence" value="ECO:0007669"/>
    <property type="project" value="UniProtKB-UniRule"/>
</dbReference>
<keyword evidence="5 10" id="KW-0949">S-adenosyl-L-methionine</keyword>
<comment type="cofactor">
    <cofactor evidence="1">
        <name>[4Fe-4S] cluster</name>
        <dbReference type="ChEBI" id="CHEBI:49883"/>
    </cofactor>
</comment>
<dbReference type="SMART" id="SM00729">
    <property type="entry name" value="Elp3"/>
    <property type="match status" value="1"/>
</dbReference>
<dbReference type="GO" id="GO:0046872">
    <property type="term" value="F:metal ion binding"/>
    <property type="evidence" value="ECO:0007669"/>
    <property type="project" value="UniProtKB-UniRule"/>
</dbReference>
<dbReference type="PANTHER" id="PTHR13932:SF5">
    <property type="entry name" value="RADICAL S-ADENOSYL METHIONINE DOMAIN-CONTAINING PROTEIN 1, MITOCHONDRIAL"/>
    <property type="match status" value="1"/>
</dbReference>
<evidence type="ECO:0000256" key="7">
    <source>
        <dbReference type="ARBA" id="ARBA00023004"/>
    </source>
</evidence>
<dbReference type="InterPro" id="IPR058240">
    <property type="entry name" value="rSAM_sf"/>
</dbReference>
<dbReference type="InterPro" id="IPR006638">
    <property type="entry name" value="Elp3/MiaA/NifB-like_rSAM"/>
</dbReference>
<dbReference type="InterPro" id="IPR007197">
    <property type="entry name" value="rSAM"/>
</dbReference>
<comment type="similarity">
    <text evidence="2">Belongs to the anaerobic coproporphyrinogen-III oxidase family. HemW subfamily.</text>
</comment>
<keyword evidence="10" id="KW-0004">4Fe-4S</keyword>
<keyword evidence="4 10" id="KW-0349">Heme</keyword>
<evidence type="ECO:0000256" key="5">
    <source>
        <dbReference type="ARBA" id="ARBA00022691"/>
    </source>
</evidence>
<evidence type="ECO:0000259" key="11">
    <source>
        <dbReference type="PROSITE" id="PS51918"/>
    </source>
</evidence>
<protein>
    <recommendedName>
        <fullName evidence="3 10">Heme chaperone HemW</fullName>
    </recommendedName>
</protein>
<evidence type="ECO:0000313" key="13">
    <source>
        <dbReference type="Proteomes" id="UP000764045"/>
    </source>
</evidence>
<dbReference type="PROSITE" id="PS51918">
    <property type="entry name" value="RADICAL_SAM"/>
    <property type="match status" value="1"/>
</dbReference>
<keyword evidence="8 10" id="KW-0411">Iron-sulfur</keyword>
<organism evidence="12 13">
    <name type="scientific">Marseilla massiliensis</name>
    <dbReference type="NCBI Taxonomy" id="1841864"/>
    <lineage>
        <taxon>Bacteria</taxon>
        <taxon>Pseudomonadati</taxon>
        <taxon>Bacteroidota</taxon>
        <taxon>Bacteroidia</taxon>
        <taxon>Bacteroidales</taxon>
        <taxon>Prevotellaceae</taxon>
        <taxon>Marseilla</taxon>
    </lineage>
</organism>
<dbReference type="GO" id="GO:0006779">
    <property type="term" value="P:porphyrin-containing compound biosynthetic process"/>
    <property type="evidence" value="ECO:0007669"/>
    <property type="project" value="InterPro"/>
</dbReference>
<reference evidence="12 13" key="1">
    <citation type="journal article" date="2021" name="Sci. Rep.">
        <title>The distribution of antibiotic resistance genes in chicken gut microbiota commensals.</title>
        <authorList>
            <person name="Juricova H."/>
            <person name="Matiasovicova J."/>
            <person name="Kubasova T."/>
            <person name="Cejkova D."/>
            <person name="Rychlik I."/>
        </authorList>
    </citation>
    <scope>NUCLEOTIDE SEQUENCE [LARGE SCALE GENOMIC DNA]</scope>
    <source>
        <strain evidence="12 13">An819</strain>
    </source>
</reference>
<evidence type="ECO:0000256" key="9">
    <source>
        <dbReference type="ARBA" id="ARBA00023186"/>
    </source>
</evidence>
<evidence type="ECO:0000313" key="12">
    <source>
        <dbReference type="EMBL" id="MBM6662128.1"/>
    </source>
</evidence>
<dbReference type="Gene3D" id="3.20.20.70">
    <property type="entry name" value="Aldolase class I"/>
    <property type="match status" value="1"/>
</dbReference>
<dbReference type="RefSeq" id="WP_205110265.1">
    <property type="nucleotide sequence ID" value="NZ_JACJJL010000016.1"/>
</dbReference>
<dbReference type="GO" id="GO:0004109">
    <property type="term" value="F:coproporphyrinogen oxidase activity"/>
    <property type="evidence" value="ECO:0007669"/>
    <property type="project" value="InterPro"/>
</dbReference>
<dbReference type="InterPro" id="IPR010723">
    <property type="entry name" value="HemN_C"/>
</dbReference>
<dbReference type="CDD" id="cd01335">
    <property type="entry name" value="Radical_SAM"/>
    <property type="match status" value="1"/>
</dbReference>
<evidence type="ECO:0000256" key="3">
    <source>
        <dbReference type="ARBA" id="ARBA00017228"/>
    </source>
</evidence>
<dbReference type="SFLD" id="SFLDF00562">
    <property type="entry name" value="HemN-like__clustered_with_heat"/>
    <property type="match status" value="1"/>
</dbReference>
<comment type="subcellular location">
    <subcellularLocation>
        <location evidence="10">Cytoplasm</location>
    </subcellularLocation>
</comment>
<keyword evidence="9 10" id="KW-0143">Chaperone</keyword>
<dbReference type="AlphaFoldDB" id="A0A938WNL1"/>
<dbReference type="Pfam" id="PF06969">
    <property type="entry name" value="HemN_C"/>
    <property type="match status" value="1"/>
</dbReference>
<keyword evidence="13" id="KW-1185">Reference proteome</keyword>
<comment type="function">
    <text evidence="10">Probably acts as a heme chaperone, transferring heme to an unknown acceptor. Binds one molecule of heme per monomer, possibly covalently. Binds 1 [4Fe-4S] cluster. The cluster is coordinated with 3 cysteines and an exchangeable S-adenosyl-L-methionine.</text>
</comment>
<evidence type="ECO:0000256" key="10">
    <source>
        <dbReference type="RuleBase" id="RU364116"/>
    </source>
</evidence>
<dbReference type="GO" id="GO:0005737">
    <property type="term" value="C:cytoplasm"/>
    <property type="evidence" value="ECO:0007669"/>
    <property type="project" value="UniProtKB-SubCell"/>
</dbReference>
<dbReference type="InterPro" id="IPR034505">
    <property type="entry name" value="Coproporphyrinogen-III_oxidase"/>
</dbReference>
<name>A0A938WNL1_9BACT</name>
<proteinExistence type="inferred from homology"/>
<feature type="domain" description="Radical SAM core" evidence="11">
    <location>
        <begin position="1"/>
        <end position="226"/>
    </location>
</feature>
<evidence type="ECO:0000256" key="4">
    <source>
        <dbReference type="ARBA" id="ARBA00022617"/>
    </source>
</evidence>
<dbReference type="PANTHER" id="PTHR13932">
    <property type="entry name" value="COPROPORPHYRINIGEN III OXIDASE"/>
    <property type="match status" value="1"/>
</dbReference>
<dbReference type="InterPro" id="IPR013785">
    <property type="entry name" value="Aldolase_TIM"/>
</dbReference>
<dbReference type="SUPFAM" id="SSF102114">
    <property type="entry name" value="Radical SAM enzymes"/>
    <property type="match status" value="1"/>
</dbReference>
<dbReference type="InterPro" id="IPR004559">
    <property type="entry name" value="HemW-like"/>
</dbReference>
<dbReference type="SFLD" id="SFLDS00029">
    <property type="entry name" value="Radical_SAM"/>
    <property type="match status" value="1"/>
</dbReference>
<sequence length="370" mass="41337">MPGLYVHIPFCKSRCIYCGFYSTTDSCAARRYVDALCGEIELRRDYLGEAPQTIYLGGGTPSQLSPELLSRLFGAIDTGKAEEVTVECNPDDVTPQLAQALAGLHVDRVSMGAQTFDDARLRFIRRRHNAAEVGRAVDTLRRAGIGNICIDLMYGFPGETPGQWAADIERALALEPDHISAYCLSFEEGTPLYSMLRRGLVAEADEETCRQMYDDLACRMEAAGYEHYEISNFALPGRRSRHNGNYWREVPYMGIGAAAHSYDGGSRQWNVADVDKYIEAIGRGVVPMEREVLDERARYNDRVMLSLRTCEGIDLDKLCSDFGRHYLSVCLQAAGKYIADGLLERCGGRLRLTRRGIFVSDMIMSDLMDV</sequence>
<evidence type="ECO:0000256" key="6">
    <source>
        <dbReference type="ARBA" id="ARBA00022723"/>
    </source>
</evidence>
<keyword evidence="10" id="KW-0963">Cytoplasm</keyword>
<evidence type="ECO:0000256" key="1">
    <source>
        <dbReference type="ARBA" id="ARBA00001966"/>
    </source>
</evidence>
<keyword evidence="6 10" id="KW-0479">Metal-binding</keyword>
<gene>
    <name evidence="12" type="primary">hemW</name>
    <name evidence="12" type="ORF">H6B30_10265</name>
</gene>
<accession>A0A938WNL1</accession>
<evidence type="ECO:0000256" key="2">
    <source>
        <dbReference type="ARBA" id="ARBA00006100"/>
    </source>
</evidence>
<dbReference type="NCBIfam" id="TIGR00539">
    <property type="entry name" value="hemN_rel"/>
    <property type="match status" value="1"/>
</dbReference>
<dbReference type="SFLD" id="SFLDG01082">
    <property type="entry name" value="B12-binding_domain_containing"/>
    <property type="match status" value="1"/>
</dbReference>
<keyword evidence="7 10" id="KW-0408">Iron</keyword>
<dbReference type="SFLD" id="SFLDG01065">
    <property type="entry name" value="anaerobic_coproporphyrinogen-I"/>
    <property type="match status" value="1"/>
</dbReference>